<evidence type="ECO:0000256" key="2">
    <source>
        <dbReference type="ARBA" id="ARBA00024200"/>
    </source>
</evidence>
<dbReference type="Gene3D" id="3.10.20.30">
    <property type="match status" value="1"/>
</dbReference>
<keyword evidence="6" id="KW-1185">Reference proteome</keyword>
<dbReference type="CDD" id="cd00754">
    <property type="entry name" value="Ubl_MoaD"/>
    <property type="match status" value="1"/>
</dbReference>
<reference evidence="4 6" key="1">
    <citation type="journal article" date="2014" name="Genome Announc.">
        <title>Draft Genome Sequence of Bacillus alcalophilus AV1934, a Classic Alkaliphile Isolated from Human Feces in 1934.</title>
        <authorList>
            <person name="Attie O."/>
            <person name="Jayaprakash A."/>
            <person name="Shah H."/>
            <person name="Paulsen I.T."/>
            <person name="Morino M."/>
            <person name="Takahashi Y."/>
            <person name="Narumi I."/>
            <person name="Sachidanandam R."/>
            <person name="Satoh K."/>
            <person name="Ito M."/>
            <person name="Krulwich T.A."/>
        </authorList>
    </citation>
    <scope>NUCLEOTIDE SEQUENCE [LARGE SCALE GENOMIC DNA]</scope>
    <source>
        <strain evidence="4 6">AV1934</strain>
    </source>
</reference>
<name>A0A094WNP8_ALKAL</name>
<dbReference type="PANTHER" id="PTHR33359">
    <property type="entry name" value="MOLYBDOPTERIN SYNTHASE SULFUR CARRIER SUBUNIT"/>
    <property type="match status" value="1"/>
</dbReference>
<keyword evidence="1" id="KW-0547">Nucleotide-binding</keyword>
<dbReference type="InterPro" id="IPR044672">
    <property type="entry name" value="MOCS2A"/>
</dbReference>
<dbReference type="PANTHER" id="PTHR33359:SF1">
    <property type="entry name" value="MOLYBDOPTERIN SYNTHASE SULFUR CARRIER SUBUNIT"/>
    <property type="match status" value="1"/>
</dbReference>
<evidence type="ECO:0000313" key="4">
    <source>
        <dbReference type="EMBL" id="KGA97598.1"/>
    </source>
</evidence>
<dbReference type="EMBL" id="ALPT02000025">
    <property type="protein sequence ID" value="KGA97598.1"/>
    <property type="molecule type" value="Genomic_DNA"/>
</dbReference>
<evidence type="ECO:0000256" key="1">
    <source>
        <dbReference type="ARBA" id="ARBA00022741"/>
    </source>
</evidence>
<accession>A0A094WNP8</accession>
<dbReference type="Proteomes" id="UP000002754">
    <property type="component" value="Unassembled WGS sequence"/>
</dbReference>
<gene>
    <name evidence="5" type="ORF">AJ85_16310</name>
    <name evidence="4" type="ORF">BALCAV_0209085</name>
</gene>
<dbReference type="InterPro" id="IPR003749">
    <property type="entry name" value="ThiS/MoaD-like"/>
</dbReference>
<dbReference type="Pfam" id="PF02597">
    <property type="entry name" value="ThiS"/>
    <property type="match status" value="1"/>
</dbReference>
<dbReference type="GO" id="GO:0000166">
    <property type="term" value="F:nucleotide binding"/>
    <property type="evidence" value="ECO:0007669"/>
    <property type="project" value="UniProtKB-KW"/>
</dbReference>
<dbReference type="SUPFAM" id="SSF54285">
    <property type="entry name" value="MoaD/ThiS"/>
    <property type="match status" value="1"/>
</dbReference>
<protein>
    <recommendedName>
        <fullName evidence="3">Molybdopterin synthase sulfur carrier subunit</fullName>
    </recommendedName>
</protein>
<dbReference type="GO" id="GO:1990133">
    <property type="term" value="C:molybdopterin adenylyltransferase complex"/>
    <property type="evidence" value="ECO:0007669"/>
    <property type="project" value="TreeGrafter"/>
</dbReference>
<dbReference type="eggNOG" id="COG1977">
    <property type="taxonomic scope" value="Bacteria"/>
</dbReference>
<dbReference type="InterPro" id="IPR016155">
    <property type="entry name" value="Mopterin_synth/thiamin_S_b"/>
</dbReference>
<comment type="caution">
    <text evidence="4">The sequence shown here is derived from an EMBL/GenBank/DDBJ whole genome shotgun (WGS) entry which is preliminary data.</text>
</comment>
<proteinExistence type="inferred from homology"/>
<reference evidence="5 7" key="2">
    <citation type="submission" date="2014-01" db="EMBL/GenBank/DDBJ databases">
        <title>Draft genome sequencing of Bacillus alcalophilus CGMCC 1.3604.</title>
        <authorList>
            <person name="Yang J."/>
            <person name="Diao L."/>
            <person name="Yang S."/>
        </authorList>
    </citation>
    <scope>NUCLEOTIDE SEQUENCE [LARGE SCALE GENOMIC DNA]</scope>
    <source>
        <strain evidence="5 7">CGMCC 1.3604</strain>
    </source>
</reference>
<evidence type="ECO:0000313" key="6">
    <source>
        <dbReference type="Proteomes" id="UP000002754"/>
    </source>
</evidence>
<dbReference type="STRING" id="1218173.BALCAV_0209085"/>
<dbReference type="EMBL" id="JALP01000016">
    <property type="protein sequence ID" value="THG92181.1"/>
    <property type="molecule type" value="Genomic_DNA"/>
</dbReference>
<evidence type="ECO:0000313" key="5">
    <source>
        <dbReference type="EMBL" id="THG92181.1"/>
    </source>
</evidence>
<dbReference type="NCBIfam" id="TIGR01682">
    <property type="entry name" value="moaD"/>
    <property type="match status" value="1"/>
</dbReference>
<dbReference type="AlphaFoldDB" id="A0A094WNP8"/>
<organism evidence="4 6">
    <name type="scientific">Alkalihalobacillus alcalophilus ATCC 27647 = CGMCC 1.3604</name>
    <dbReference type="NCBI Taxonomy" id="1218173"/>
    <lineage>
        <taxon>Bacteria</taxon>
        <taxon>Bacillati</taxon>
        <taxon>Bacillota</taxon>
        <taxon>Bacilli</taxon>
        <taxon>Bacillales</taxon>
        <taxon>Bacillaceae</taxon>
        <taxon>Alkalihalobacillus</taxon>
    </lineage>
</organism>
<sequence>MIKILLFAELSEQAQSGELFIEAEGKSIAAFKDLLQKSYPELTISEATMIAVNEEYAEDNYLIQKEDVIALIPPVSGG</sequence>
<comment type="similarity">
    <text evidence="2">Belongs to the MoaD family.</text>
</comment>
<evidence type="ECO:0000313" key="7">
    <source>
        <dbReference type="Proteomes" id="UP000297014"/>
    </source>
</evidence>
<dbReference type="GO" id="GO:0006777">
    <property type="term" value="P:Mo-molybdopterin cofactor biosynthetic process"/>
    <property type="evidence" value="ECO:0007669"/>
    <property type="project" value="InterPro"/>
</dbReference>
<evidence type="ECO:0000256" key="3">
    <source>
        <dbReference type="ARBA" id="ARBA00024247"/>
    </source>
</evidence>
<dbReference type="UniPathway" id="UPA00344"/>
<dbReference type="InterPro" id="IPR012675">
    <property type="entry name" value="Beta-grasp_dom_sf"/>
</dbReference>
<dbReference type="OrthoDB" id="9801945at2"/>
<dbReference type="RefSeq" id="WP_003320466.1">
    <property type="nucleotide sequence ID" value="NZ_ALPT02000025.1"/>
</dbReference>
<dbReference type="Proteomes" id="UP000297014">
    <property type="component" value="Unassembled WGS sequence"/>
</dbReference>